<dbReference type="Proteomes" id="UP000800082">
    <property type="component" value="Unassembled WGS sequence"/>
</dbReference>
<keyword evidence="3" id="KW-1185">Reference proteome</keyword>
<dbReference type="GeneID" id="54355340"/>
<sequence>MYDLYNCTDVQSNLLQMFSDRKLEVQAAQRITVFSVVPAMSDILDVSLDVSLQVQSMLQGIDEDGRIHNRRDDIQNACELIGNCSRLAIKQRRASISRANTACRGASFQLSRGLFEYLTLSLIGGGIHMVILSLQLGPCYPPLPLSQSTAGQLLNENQRLHTFILHAARWKNA</sequence>
<evidence type="ECO:0000313" key="3">
    <source>
        <dbReference type="Proteomes" id="UP000800082"/>
    </source>
</evidence>
<keyword evidence="1" id="KW-0812">Transmembrane</keyword>
<dbReference type="AlphaFoldDB" id="A0A6A5S0P6"/>
<gene>
    <name evidence="2" type="ORF">M421DRAFT_88592</name>
</gene>
<dbReference type="EMBL" id="ML978957">
    <property type="protein sequence ID" value="KAF1933359.1"/>
    <property type="molecule type" value="Genomic_DNA"/>
</dbReference>
<proteinExistence type="predicted"/>
<protein>
    <submittedName>
        <fullName evidence="2">Uncharacterized protein</fullName>
    </submittedName>
</protein>
<keyword evidence="1" id="KW-0472">Membrane</keyword>
<evidence type="ECO:0000313" key="2">
    <source>
        <dbReference type="EMBL" id="KAF1933359.1"/>
    </source>
</evidence>
<evidence type="ECO:0000256" key="1">
    <source>
        <dbReference type="SAM" id="Phobius"/>
    </source>
</evidence>
<name>A0A6A5S0P6_9PLEO</name>
<feature type="transmembrane region" description="Helical" evidence="1">
    <location>
        <begin position="114"/>
        <end position="136"/>
    </location>
</feature>
<dbReference type="RefSeq" id="XP_033453607.1">
    <property type="nucleotide sequence ID" value="XM_033597673.1"/>
</dbReference>
<accession>A0A6A5S0P6</accession>
<organism evidence="2 3">
    <name type="scientific">Didymella exigua CBS 183.55</name>
    <dbReference type="NCBI Taxonomy" id="1150837"/>
    <lineage>
        <taxon>Eukaryota</taxon>
        <taxon>Fungi</taxon>
        <taxon>Dikarya</taxon>
        <taxon>Ascomycota</taxon>
        <taxon>Pezizomycotina</taxon>
        <taxon>Dothideomycetes</taxon>
        <taxon>Pleosporomycetidae</taxon>
        <taxon>Pleosporales</taxon>
        <taxon>Pleosporineae</taxon>
        <taxon>Didymellaceae</taxon>
        <taxon>Didymella</taxon>
    </lineage>
</organism>
<keyword evidence="1" id="KW-1133">Transmembrane helix</keyword>
<reference evidence="2" key="1">
    <citation type="journal article" date="2020" name="Stud. Mycol.">
        <title>101 Dothideomycetes genomes: a test case for predicting lifestyles and emergence of pathogens.</title>
        <authorList>
            <person name="Haridas S."/>
            <person name="Albert R."/>
            <person name="Binder M."/>
            <person name="Bloem J."/>
            <person name="Labutti K."/>
            <person name="Salamov A."/>
            <person name="Andreopoulos B."/>
            <person name="Baker S."/>
            <person name="Barry K."/>
            <person name="Bills G."/>
            <person name="Bluhm B."/>
            <person name="Cannon C."/>
            <person name="Castanera R."/>
            <person name="Culley D."/>
            <person name="Daum C."/>
            <person name="Ezra D."/>
            <person name="Gonzalez J."/>
            <person name="Henrissat B."/>
            <person name="Kuo A."/>
            <person name="Liang C."/>
            <person name="Lipzen A."/>
            <person name="Lutzoni F."/>
            <person name="Magnuson J."/>
            <person name="Mondo S."/>
            <person name="Nolan M."/>
            <person name="Ohm R."/>
            <person name="Pangilinan J."/>
            <person name="Park H.-J."/>
            <person name="Ramirez L."/>
            <person name="Alfaro M."/>
            <person name="Sun H."/>
            <person name="Tritt A."/>
            <person name="Yoshinaga Y."/>
            <person name="Zwiers L.-H."/>
            <person name="Turgeon B."/>
            <person name="Goodwin S."/>
            <person name="Spatafora J."/>
            <person name="Crous P."/>
            <person name="Grigoriev I."/>
        </authorList>
    </citation>
    <scope>NUCLEOTIDE SEQUENCE</scope>
    <source>
        <strain evidence="2">CBS 183.55</strain>
    </source>
</reference>